<reference evidence="3 4" key="1">
    <citation type="submission" date="2020-12" db="EMBL/GenBank/DDBJ databases">
        <title>WGS of Thermoactinomyces spp.</title>
        <authorList>
            <person name="Cheng K."/>
        </authorList>
    </citation>
    <scope>NUCLEOTIDE SEQUENCE [LARGE SCALE GENOMIC DNA]</scope>
    <source>
        <strain evidence="4">CICC 10650\ACCC 41061</strain>
    </source>
</reference>
<keyword evidence="1" id="KW-0812">Transmembrane</keyword>
<sequence>MSEKWVEHIKTGLLIALVLASFLLTGLLWLNQPGEKRSYNPLDAYTINPIYDEKYNDRKIYQLAAPNQMIVHRKGAHYWLLPEEAGYEQLLRSMQSMSVSDIEKIGKVSPDTWRNMFTRFTGVELYFPDDVSLEYADIFFQESLSQHYSISHLSSVSRIWFFSNPEKKQNYVWFISDQDQQIIQAKTDIDLENLLSKMKHPLSPSLEAVPATGKAPWDPANQDEPFPRMFYLPAQPVSLSEKTYPLEDISADAMIDWLFKDPEVRPIPINKNEDLYMYDEQMMTVNKSNRFMVYSEAVEESPGEIQPVEQRLSAVNNFVQRPHGWTGNYLLDQVEDKENAFSEFTFRLYMNGYPVYWKDRNFIHPDEIKLQTNPVENAVNVNKYERSLFYLTGEPQQKQAALPDKETLIKQMSRQNLSLSNVKRIHPGYQAVTTNQQVRLTPVWVVKTTSGQQVWISSP</sequence>
<name>A0ABS0QFL9_THEVU</name>
<evidence type="ECO:0000313" key="4">
    <source>
        <dbReference type="Proteomes" id="UP000641910"/>
    </source>
</evidence>
<evidence type="ECO:0000256" key="1">
    <source>
        <dbReference type="SAM" id="Phobius"/>
    </source>
</evidence>
<protein>
    <recommendedName>
        <fullName evidence="2">Regulatory protein YycH domain-containing protein</fullName>
    </recommendedName>
</protein>
<accession>A0ABS0QFL9</accession>
<feature type="transmembrane region" description="Helical" evidence="1">
    <location>
        <begin position="12"/>
        <end position="30"/>
    </location>
</feature>
<dbReference type="Proteomes" id="UP000641910">
    <property type="component" value="Unassembled WGS sequence"/>
</dbReference>
<evidence type="ECO:0000313" key="3">
    <source>
        <dbReference type="EMBL" id="MBH8588058.1"/>
    </source>
</evidence>
<dbReference type="RefSeq" id="WP_049720734.1">
    <property type="nucleotide sequence ID" value="NZ_CP036487.1"/>
</dbReference>
<feature type="domain" description="Regulatory protein YycH" evidence="2">
    <location>
        <begin position="7"/>
        <end position="448"/>
    </location>
</feature>
<dbReference type="InterPro" id="IPR009996">
    <property type="entry name" value="YycH"/>
</dbReference>
<dbReference type="InterPro" id="IPR042274">
    <property type="entry name" value="YycH/YycI_2"/>
</dbReference>
<dbReference type="CDD" id="cd15787">
    <property type="entry name" value="YycH_N"/>
    <property type="match status" value="1"/>
</dbReference>
<gene>
    <name evidence="3" type="ORF">I8U22_04390</name>
</gene>
<dbReference type="Gene3D" id="3.30.310.160">
    <property type="entry name" value="YycH protein, domain 2"/>
    <property type="match status" value="1"/>
</dbReference>
<organism evidence="3 4">
    <name type="scientific">Thermoactinomyces vulgaris</name>
    <dbReference type="NCBI Taxonomy" id="2026"/>
    <lineage>
        <taxon>Bacteria</taxon>
        <taxon>Bacillati</taxon>
        <taxon>Bacillota</taxon>
        <taxon>Bacilli</taxon>
        <taxon>Bacillales</taxon>
        <taxon>Thermoactinomycetaceae</taxon>
        <taxon>Thermoactinomyces</taxon>
    </lineage>
</organism>
<keyword evidence="4" id="KW-1185">Reference proteome</keyword>
<dbReference type="EMBL" id="JAECVU010000002">
    <property type="protein sequence ID" value="MBH8588058.1"/>
    <property type="molecule type" value="Genomic_DNA"/>
</dbReference>
<evidence type="ECO:0000259" key="2">
    <source>
        <dbReference type="Pfam" id="PF07435"/>
    </source>
</evidence>
<keyword evidence="1" id="KW-1133">Transmembrane helix</keyword>
<proteinExistence type="predicted"/>
<keyword evidence="1" id="KW-0472">Membrane</keyword>
<comment type="caution">
    <text evidence="3">The sequence shown here is derived from an EMBL/GenBank/DDBJ whole genome shotgun (WGS) entry which is preliminary data.</text>
</comment>
<dbReference type="Pfam" id="PF07435">
    <property type="entry name" value="YycH"/>
    <property type="match status" value="1"/>
</dbReference>